<accession>A0A9I9ECK3</accession>
<protein>
    <submittedName>
        <fullName evidence="1">Uncharacterized protein</fullName>
    </submittedName>
</protein>
<organism evidence="1">
    <name type="scientific">Cucumis melo</name>
    <name type="common">Muskmelon</name>
    <dbReference type="NCBI Taxonomy" id="3656"/>
    <lineage>
        <taxon>Eukaryota</taxon>
        <taxon>Viridiplantae</taxon>
        <taxon>Streptophyta</taxon>
        <taxon>Embryophyta</taxon>
        <taxon>Tracheophyta</taxon>
        <taxon>Spermatophyta</taxon>
        <taxon>Magnoliopsida</taxon>
        <taxon>eudicotyledons</taxon>
        <taxon>Gunneridae</taxon>
        <taxon>Pentapetalae</taxon>
        <taxon>rosids</taxon>
        <taxon>fabids</taxon>
        <taxon>Cucurbitales</taxon>
        <taxon>Cucurbitaceae</taxon>
        <taxon>Benincaseae</taxon>
        <taxon>Cucumis</taxon>
    </lineage>
</organism>
<dbReference type="Gramene" id="MELO3C031930.2.1">
    <property type="protein sequence ID" value="MELO3C031930.2.1"/>
    <property type="gene ID" value="MELO3C031930.2"/>
</dbReference>
<reference evidence="1" key="1">
    <citation type="submission" date="2023-03" db="UniProtKB">
        <authorList>
            <consortium name="EnsemblPlants"/>
        </authorList>
    </citation>
    <scope>IDENTIFICATION</scope>
</reference>
<name>A0A9I9ECK3_CUCME</name>
<proteinExistence type="predicted"/>
<dbReference type="AlphaFoldDB" id="A0A9I9ECK3"/>
<sequence length="61" mass="7114">MNELDIIYDEGKAARTYTMETDQGKLISIVPLPTTLSHSKLAKRFFSQSHKQWIQKRHPDL</sequence>
<dbReference type="EnsemblPlants" id="MELO3C031930.2.1">
    <property type="protein sequence ID" value="MELO3C031930.2.1"/>
    <property type="gene ID" value="MELO3C031930.2"/>
</dbReference>
<evidence type="ECO:0000313" key="1">
    <source>
        <dbReference type="EnsemblPlants" id="MELO3C031930.2.1"/>
    </source>
</evidence>